<dbReference type="SMART" id="SM01293">
    <property type="entry name" value="DUF3402"/>
    <property type="match status" value="1"/>
</dbReference>
<accession>A0A0C2IW21</accession>
<proteinExistence type="predicted"/>
<dbReference type="GeneID" id="63679636"/>
<sequence>MSGSSGERQPQAGDKAVAEGAPLLETSQPGTNNPAAEQADQPPTQASTSVPPPPTQSISSSSMTTGAAADSGTGGSSSAPVPLPPQQSQQQQHQPLDSLSLSQLRRLASELPRNEPITYDFTYEDMGDFDDEIDEWFSYQVSQWVRLNYAQQHFENRWERIITHSKRDNERASDDDQDEQDDRNNGYDEYNEYSDYNSGGGRGQEADKGDSDNRLWDTVGGETQELFVSGLLSYLESGKHRQRAEVVGCLVYLVLGRWGTTAGGPPDGKSSSTARTVARSRQILAMKAAAALIGKLGGIPILWKALRKAFEPFWGPGDVQQLPTGILQDAQDDLANLMTIFYVVMQAALSEPLDMAACYVKLVSLNPPIPNFMMNVASKLRWEDNPVILQCQVFLLLWKAILLVFGGTRELLETKKATAESTADDDKEKNLIMASPLDYHAFRQEITSKYPAYIPPQPLLPLEDDNTTLLPPPPNHPPRNNGANGILPGPPNAYGGASILDQPVHIATPAPSPPPSPAAGGKGGKKQNYQTNQNFPFMYPPLDTTSNGAGGKGLAALQDALVGRKWEGSDVPSSILEAGELFSNRVRMTRAARQLWEEREKFLKFERGWDAADDETTDQDIIDDLDLSSLTLEEREDLGLVKRSESSGKTKKGEADVDYGSRESELNERIKQRLYALERFYQEALPHLQSLVIVLLKAILMNVAVLMAQAPAGQQQHPAAGGPNNRGSGFQNQQPGGSNPGNTEPVELTPEEIDAARTREISAKAVSGILLLLLKWLKVSHVLKFEYLTQLLLDCNYVPLLLKLWAHQDVQQLVDAKTDWVESSFFYFCNFRAGVPEGEEQVSGAAEDEELESEDDAAPPAIKRRRSPPQAPGPGGAPGKPIATRSTGAPQVDELGYPLGDMPIEPITDFNRRNFFSLINLLRVMQKICKNKAHRNLLLVHYKSSNILRKMLKVPQQELRLYTLKLFKNQVPYCGRKWRQSNMRVITAVYLHCRPELRDEWLAGSDVDGEVESSLPLEQALRSLTHWFNVRRYPDKMAPEVSVALREEHDFFVRELDKLDLSWADLNDGESMVSDWDT</sequence>
<dbReference type="Pfam" id="PF11882">
    <property type="entry name" value="DUF3402"/>
    <property type="match status" value="1"/>
</dbReference>
<evidence type="ECO:0000313" key="5">
    <source>
        <dbReference type="Proteomes" id="UP000031575"/>
    </source>
</evidence>
<dbReference type="Pfam" id="PF07923">
    <property type="entry name" value="N1221"/>
    <property type="match status" value="1"/>
</dbReference>
<organism evidence="4 5">
    <name type="scientific">Sporothrix brasiliensis 5110</name>
    <dbReference type="NCBI Taxonomy" id="1398154"/>
    <lineage>
        <taxon>Eukaryota</taxon>
        <taxon>Fungi</taxon>
        <taxon>Dikarya</taxon>
        <taxon>Ascomycota</taxon>
        <taxon>Pezizomycotina</taxon>
        <taxon>Sordariomycetes</taxon>
        <taxon>Sordariomycetidae</taxon>
        <taxon>Ophiostomatales</taxon>
        <taxon>Ophiostomataceae</taxon>
        <taxon>Sporothrix</taxon>
    </lineage>
</organism>
<feature type="compositionally biased region" description="Basic and acidic residues" evidence="1">
    <location>
        <begin position="204"/>
        <end position="215"/>
    </location>
</feature>
<dbReference type="InterPro" id="IPR012486">
    <property type="entry name" value="Far11/STRP_N"/>
</dbReference>
<feature type="compositionally biased region" description="Low complexity" evidence="1">
    <location>
        <begin position="714"/>
        <end position="723"/>
    </location>
</feature>
<dbReference type="PANTHER" id="PTHR13239:SF4">
    <property type="entry name" value="AT25231P"/>
    <property type="match status" value="1"/>
</dbReference>
<dbReference type="GO" id="GO:0007010">
    <property type="term" value="P:cytoskeleton organization"/>
    <property type="evidence" value="ECO:0007669"/>
    <property type="project" value="TreeGrafter"/>
</dbReference>
<evidence type="ECO:0000259" key="2">
    <source>
        <dbReference type="SMART" id="SM01292"/>
    </source>
</evidence>
<protein>
    <submittedName>
        <fullName evidence="4">HAM-2, protein required for hyphal anastomosis</fullName>
    </submittedName>
</protein>
<dbReference type="OrthoDB" id="18234at2759"/>
<dbReference type="HOGENOM" id="CLU_003184_0_0_1"/>
<reference evidence="4 5" key="1">
    <citation type="journal article" date="2014" name="BMC Genomics">
        <title>Comparative genomics of the major fungal agents of human and animal Sporotrichosis: Sporothrix schenckii and Sporothrix brasiliensis.</title>
        <authorList>
            <person name="Teixeira M.M."/>
            <person name="de Almeida L.G."/>
            <person name="Kubitschek-Barreira P."/>
            <person name="Alves F.L."/>
            <person name="Kioshima E.S."/>
            <person name="Abadio A.K."/>
            <person name="Fernandes L."/>
            <person name="Derengowski L.S."/>
            <person name="Ferreira K.S."/>
            <person name="Souza R.C."/>
            <person name="Ruiz J.C."/>
            <person name="de Andrade N.C."/>
            <person name="Paes H.C."/>
            <person name="Nicola A.M."/>
            <person name="Albuquerque P."/>
            <person name="Gerber A.L."/>
            <person name="Martins V.P."/>
            <person name="Peconick L.D."/>
            <person name="Neto A.V."/>
            <person name="Chaucanez C.B."/>
            <person name="Silva P.A."/>
            <person name="Cunha O.L."/>
            <person name="de Oliveira F.F."/>
            <person name="dos Santos T.C."/>
            <person name="Barros A.L."/>
            <person name="Soares M.A."/>
            <person name="de Oliveira L.M."/>
            <person name="Marini M.M."/>
            <person name="Villalobos-Duno H."/>
            <person name="Cunha M.M."/>
            <person name="de Hoog S."/>
            <person name="da Silveira J.F."/>
            <person name="Henrissat B."/>
            <person name="Nino-Vega G.A."/>
            <person name="Cisalpino P.S."/>
            <person name="Mora-Montes H.M."/>
            <person name="Almeida S.R."/>
            <person name="Stajich J.E."/>
            <person name="Lopes-Bezerra L.M."/>
            <person name="Vasconcelos A.T."/>
            <person name="Felipe M.S."/>
        </authorList>
    </citation>
    <scope>NUCLEOTIDE SEQUENCE [LARGE SCALE GENOMIC DNA]</scope>
    <source>
        <strain evidence="4 5">5110</strain>
    </source>
</reference>
<feature type="region of interest" description="Disordered" evidence="1">
    <location>
        <begin position="714"/>
        <end position="747"/>
    </location>
</feature>
<dbReference type="VEuPathDB" id="FungiDB:SPBR_06459"/>
<comment type="caution">
    <text evidence="4">The sequence shown here is derived from an EMBL/GenBank/DDBJ whole genome shotgun (WGS) entry which is preliminary data.</text>
</comment>
<keyword evidence="5" id="KW-1185">Reference proteome</keyword>
<feature type="compositionally biased region" description="Polar residues" evidence="1">
    <location>
        <begin position="25"/>
        <end position="35"/>
    </location>
</feature>
<dbReference type="Proteomes" id="UP000031575">
    <property type="component" value="Unassembled WGS sequence"/>
</dbReference>
<feature type="region of interest" description="Disordered" evidence="1">
    <location>
        <begin position="638"/>
        <end position="662"/>
    </location>
</feature>
<dbReference type="InterPro" id="IPR040185">
    <property type="entry name" value="Far11/STRP"/>
</dbReference>
<dbReference type="SMART" id="SM01292">
    <property type="entry name" value="N1221"/>
    <property type="match status" value="1"/>
</dbReference>
<evidence type="ECO:0000256" key="1">
    <source>
        <dbReference type="SAM" id="MobiDB-lite"/>
    </source>
</evidence>
<feature type="domain" description="Far11/STRP N-terminal" evidence="2">
    <location>
        <begin position="116"/>
        <end position="466"/>
    </location>
</feature>
<dbReference type="RefSeq" id="XP_040617167.1">
    <property type="nucleotide sequence ID" value="XM_040764715.1"/>
</dbReference>
<dbReference type="PANTHER" id="PTHR13239">
    <property type="entry name" value="PROTEIN REQUIRED FOR HYPHAL ANASTOMOSIS HAM-2"/>
    <property type="match status" value="1"/>
</dbReference>
<feature type="compositionally biased region" description="Low complexity" evidence="1">
    <location>
        <begin position="56"/>
        <end position="96"/>
    </location>
</feature>
<feature type="compositionally biased region" description="Acidic residues" evidence="1">
    <location>
        <begin position="846"/>
        <end position="857"/>
    </location>
</feature>
<evidence type="ECO:0000259" key="3">
    <source>
        <dbReference type="SMART" id="SM01293"/>
    </source>
</evidence>
<dbReference type="InterPro" id="IPR021819">
    <property type="entry name" value="Far11/STRP_C"/>
</dbReference>
<feature type="region of interest" description="Disordered" evidence="1">
    <location>
        <begin position="461"/>
        <end position="532"/>
    </location>
</feature>
<feature type="compositionally biased region" description="Polar residues" evidence="1">
    <location>
        <begin position="725"/>
        <end position="742"/>
    </location>
</feature>
<dbReference type="EMBL" id="AWTV01000009">
    <property type="protein sequence ID" value="KIH89157.1"/>
    <property type="molecule type" value="Genomic_DNA"/>
</dbReference>
<feature type="region of interest" description="Disordered" evidence="1">
    <location>
        <begin position="1"/>
        <end position="96"/>
    </location>
</feature>
<gene>
    <name evidence="4" type="ORF">SPBR_06459</name>
</gene>
<feature type="region of interest" description="Disordered" evidence="1">
    <location>
        <begin position="167"/>
        <end position="215"/>
    </location>
</feature>
<feature type="region of interest" description="Disordered" evidence="1">
    <location>
        <begin position="839"/>
        <end position="887"/>
    </location>
</feature>
<name>A0A0C2IW21_9PEZI</name>
<feature type="domain" description="Far11/STRP C-terminal" evidence="3">
    <location>
        <begin position="572"/>
        <end position="1056"/>
    </location>
</feature>
<dbReference type="AlphaFoldDB" id="A0A0C2IW21"/>
<evidence type="ECO:0000313" key="4">
    <source>
        <dbReference type="EMBL" id="KIH89157.1"/>
    </source>
</evidence>
<dbReference type="GO" id="GO:0005829">
    <property type="term" value="C:cytosol"/>
    <property type="evidence" value="ECO:0007669"/>
    <property type="project" value="TreeGrafter"/>
</dbReference>